<organism evidence="8 9">
    <name type="scientific">Anaerosphaera multitolerans</name>
    <dbReference type="NCBI Taxonomy" id="2487351"/>
    <lineage>
        <taxon>Bacteria</taxon>
        <taxon>Bacillati</taxon>
        <taxon>Bacillota</taxon>
        <taxon>Tissierellia</taxon>
        <taxon>Tissierellales</taxon>
        <taxon>Peptoniphilaceae</taxon>
        <taxon>Anaerosphaera</taxon>
    </lineage>
</organism>
<dbReference type="Proteomes" id="UP000288812">
    <property type="component" value="Unassembled WGS sequence"/>
</dbReference>
<dbReference type="PANTHER" id="PTHR43667:SF1">
    <property type="entry name" value="CYCLOPROPANE-FATTY-ACYL-PHOSPHOLIPID SYNTHASE"/>
    <property type="match status" value="1"/>
</dbReference>
<dbReference type="PIRSF" id="PIRSF003085">
    <property type="entry name" value="CMAS"/>
    <property type="match status" value="1"/>
</dbReference>
<evidence type="ECO:0000256" key="4">
    <source>
        <dbReference type="ARBA" id="ARBA00022691"/>
    </source>
</evidence>
<evidence type="ECO:0000259" key="7">
    <source>
        <dbReference type="Pfam" id="PF25371"/>
    </source>
</evidence>
<keyword evidence="2 8" id="KW-0489">Methyltransferase</keyword>
<dbReference type="EMBL" id="RLIH01000013">
    <property type="protein sequence ID" value="RVU54197.1"/>
    <property type="molecule type" value="Genomic_DNA"/>
</dbReference>
<sequence length="391" mass="45139">MSILKTALKTIFQRSFKEPIKIIFWDGDSIQFNGEEPKYVVTFNKSISEELLSEDPTLALAEAYMDGDIDIQGDIKDLIISLYSTKDSFIKVKSGILAGLVSKRNNKKDSIENAQYHYDIGNDFYSLWLDESMMYSCAYFKSDEDNLKVAQENKIDYILKKLWIKPGQKLLDIGCGWGELIIKAAKSYGAKSYGITLSEEQYKTINKKIKKENLENQVFVKLMDYRDLKNETFDRVLSIGMLEHVGEGNLPDYFKKVYELLVDGGISLVHSITMPNDGANNIFLNKYIFPGGYVPGVKQIITEIAERGFNLLDVESLRRHYGKTLEMWYENFKSNLYTIRQTKDERFIRMWTLFLQGCAGSFYSGNIDLHQVLFSKGINDNIPWTREYIYN</sequence>
<evidence type="ECO:0000256" key="1">
    <source>
        <dbReference type="ARBA" id="ARBA00010815"/>
    </source>
</evidence>
<keyword evidence="4" id="KW-0949">S-adenosyl-L-methionine</keyword>
<dbReference type="Pfam" id="PF02353">
    <property type="entry name" value="CMAS"/>
    <property type="match status" value="1"/>
</dbReference>
<feature type="active site" evidence="6">
    <location>
        <position position="358"/>
    </location>
</feature>
<dbReference type="SUPFAM" id="SSF53335">
    <property type="entry name" value="S-adenosyl-L-methionine-dependent methyltransferases"/>
    <property type="match status" value="1"/>
</dbReference>
<accession>A0A437S5E8</accession>
<evidence type="ECO:0000256" key="5">
    <source>
        <dbReference type="ARBA" id="ARBA00023098"/>
    </source>
</evidence>
<comment type="similarity">
    <text evidence="1">Belongs to the CFA/CMAS family.</text>
</comment>
<dbReference type="OrthoDB" id="9777257at2"/>
<evidence type="ECO:0000256" key="2">
    <source>
        <dbReference type="ARBA" id="ARBA00022603"/>
    </source>
</evidence>
<dbReference type="InterPro" id="IPR057206">
    <property type="entry name" value="DUF7884"/>
</dbReference>
<keyword evidence="5" id="KW-0443">Lipid metabolism</keyword>
<dbReference type="PANTHER" id="PTHR43667">
    <property type="entry name" value="CYCLOPROPANE-FATTY-ACYL-PHOSPHOLIPID SYNTHASE"/>
    <property type="match status" value="1"/>
</dbReference>
<dbReference type="Pfam" id="PF25371">
    <property type="entry name" value="DUF7884"/>
    <property type="match status" value="1"/>
</dbReference>
<dbReference type="AlphaFoldDB" id="A0A437S5E8"/>
<gene>
    <name evidence="8" type="ORF">EF514_08420</name>
</gene>
<dbReference type="Gene3D" id="3.40.50.150">
    <property type="entry name" value="Vaccinia Virus protein VP39"/>
    <property type="match status" value="1"/>
</dbReference>
<keyword evidence="3 8" id="KW-0808">Transferase</keyword>
<keyword evidence="9" id="KW-1185">Reference proteome</keyword>
<evidence type="ECO:0000256" key="3">
    <source>
        <dbReference type="ARBA" id="ARBA00022679"/>
    </source>
</evidence>
<dbReference type="InterPro" id="IPR029063">
    <property type="entry name" value="SAM-dependent_MTases_sf"/>
</dbReference>
<dbReference type="RefSeq" id="WP_127724996.1">
    <property type="nucleotide sequence ID" value="NZ_RLIH01000013.1"/>
</dbReference>
<dbReference type="InterPro" id="IPR003333">
    <property type="entry name" value="CMAS"/>
</dbReference>
<name>A0A437S5E8_9FIRM</name>
<comment type="caution">
    <text evidence="8">The sequence shown here is derived from an EMBL/GenBank/DDBJ whole genome shotgun (WGS) entry which is preliminary data.</text>
</comment>
<dbReference type="GO" id="GO:0008610">
    <property type="term" value="P:lipid biosynthetic process"/>
    <property type="evidence" value="ECO:0007669"/>
    <property type="project" value="InterPro"/>
</dbReference>
<evidence type="ECO:0000313" key="9">
    <source>
        <dbReference type="Proteomes" id="UP000288812"/>
    </source>
</evidence>
<dbReference type="GO" id="GO:0032259">
    <property type="term" value="P:methylation"/>
    <property type="evidence" value="ECO:0007669"/>
    <property type="project" value="UniProtKB-KW"/>
</dbReference>
<evidence type="ECO:0000313" key="8">
    <source>
        <dbReference type="EMBL" id="RVU54197.1"/>
    </source>
</evidence>
<protein>
    <submittedName>
        <fullName evidence="8">Class I SAM-dependent methyltransferase</fullName>
    </submittedName>
</protein>
<proteinExistence type="inferred from homology"/>
<dbReference type="GO" id="GO:0008168">
    <property type="term" value="F:methyltransferase activity"/>
    <property type="evidence" value="ECO:0007669"/>
    <property type="project" value="UniProtKB-KW"/>
</dbReference>
<dbReference type="CDD" id="cd02440">
    <property type="entry name" value="AdoMet_MTases"/>
    <property type="match status" value="1"/>
</dbReference>
<reference evidence="8 9" key="1">
    <citation type="submission" date="2018-11" db="EMBL/GenBank/DDBJ databases">
        <title>Genome sequencing and assembly of Anaerosphaera sp. nov., GS7-6-2.</title>
        <authorList>
            <person name="Rettenmaier R."/>
            <person name="Liebl W."/>
            <person name="Zverlov V."/>
        </authorList>
    </citation>
    <scope>NUCLEOTIDE SEQUENCE [LARGE SCALE GENOMIC DNA]</scope>
    <source>
        <strain evidence="8 9">GS7-6-2</strain>
    </source>
</reference>
<feature type="domain" description="DUF7884" evidence="7">
    <location>
        <begin position="8"/>
        <end position="92"/>
    </location>
</feature>
<evidence type="ECO:0000256" key="6">
    <source>
        <dbReference type="PIRSR" id="PIRSR003085-1"/>
    </source>
</evidence>
<dbReference type="InterPro" id="IPR050723">
    <property type="entry name" value="CFA/CMAS"/>
</dbReference>